<dbReference type="Gene3D" id="3.40.50.80">
    <property type="entry name" value="Nucleotide-binding domain of ferredoxin-NADP reductase (FNR) module"/>
    <property type="match status" value="1"/>
</dbReference>
<dbReference type="PANTHER" id="PTHR19370">
    <property type="entry name" value="NADH-CYTOCHROME B5 REDUCTASE"/>
    <property type="match status" value="1"/>
</dbReference>
<dbReference type="PRINTS" id="PR00406">
    <property type="entry name" value="CYTB5RDTASE"/>
</dbReference>
<keyword evidence="5 16" id="KW-0285">Flavoprotein</keyword>
<comment type="cofactor">
    <cofactor evidence="1 16 17">
        <name>FAD</name>
        <dbReference type="ChEBI" id="CHEBI:57692"/>
    </cofactor>
</comment>
<keyword evidence="20" id="KW-1185">Reference proteome</keyword>
<dbReference type="GO" id="GO:0005741">
    <property type="term" value="C:mitochondrial outer membrane"/>
    <property type="evidence" value="ECO:0007669"/>
    <property type="project" value="UniProtKB-SubCell"/>
</dbReference>
<keyword evidence="8 16" id="KW-0274">FAD</keyword>
<feature type="binding site" evidence="16">
    <location>
        <position position="217"/>
    </location>
    <ligand>
        <name>FAD</name>
        <dbReference type="ChEBI" id="CHEBI:57692"/>
    </ligand>
</feature>
<feature type="binding site" evidence="16">
    <location>
        <position position="218"/>
    </location>
    <ligand>
        <name>FAD</name>
        <dbReference type="ChEBI" id="CHEBI:57692"/>
    </ligand>
</feature>
<feature type="binding site" evidence="16">
    <location>
        <position position="210"/>
    </location>
    <ligand>
        <name>FAD</name>
        <dbReference type="ChEBI" id="CHEBI:57692"/>
    </ligand>
</feature>
<dbReference type="InterPro" id="IPR001433">
    <property type="entry name" value="OxRdtase_FAD/NAD-bd"/>
</dbReference>
<comment type="subcellular location">
    <subcellularLocation>
        <location evidence="2">Mitochondrion outer membrane</location>
    </subcellularLocation>
</comment>
<evidence type="ECO:0000256" key="8">
    <source>
        <dbReference type="ARBA" id="ARBA00022827"/>
    </source>
</evidence>
<feature type="binding site" evidence="16">
    <location>
        <position position="193"/>
    </location>
    <ligand>
        <name>FAD</name>
        <dbReference type="ChEBI" id="CHEBI:57692"/>
    </ligand>
</feature>
<evidence type="ECO:0000256" key="13">
    <source>
        <dbReference type="ARBA" id="ARBA00023136"/>
    </source>
</evidence>
<comment type="caution">
    <text evidence="19">The sequence shown here is derived from an EMBL/GenBank/DDBJ whole genome shotgun (WGS) entry which is preliminary data.</text>
</comment>
<dbReference type="InterPro" id="IPR039261">
    <property type="entry name" value="FNR_nucleotide-bd"/>
</dbReference>
<keyword evidence="13" id="KW-0472">Membrane</keyword>
<keyword evidence="10 17" id="KW-0560">Oxidoreductase</keyword>
<evidence type="ECO:0000256" key="11">
    <source>
        <dbReference type="ARBA" id="ARBA00023027"/>
    </source>
</evidence>
<dbReference type="CDD" id="cd06183">
    <property type="entry name" value="cyt_b5_reduct_like"/>
    <property type="match status" value="1"/>
</dbReference>
<dbReference type="EC" id="1.6.2.2" evidence="17"/>
<dbReference type="Pfam" id="PF00175">
    <property type="entry name" value="NAD_binding_1"/>
    <property type="match status" value="1"/>
</dbReference>
<keyword evidence="12" id="KW-0496">Mitochondrion</keyword>
<dbReference type="PANTHER" id="PTHR19370:SF184">
    <property type="entry name" value="NADH-CYTOCHROME B5 REDUCTASE-LIKE"/>
    <property type="match status" value="1"/>
</dbReference>
<comment type="pathway">
    <text evidence="3">Protein modification; peptidyl-diphthamide biosynthesis.</text>
</comment>
<evidence type="ECO:0000256" key="12">
    <source>
        <dbReference type="ARBA" id="ARBA00023128"/>
    </source>
</evidence>
<dbReference type="Gene3D" id="2.40.30.10">
    <property type="entry name" value="Translation factors"/>
    <property type="match status" value="1"/>
</dbReference>
<dbReference type="PROSITE" id="PS51384">
    <property type="entry name" value="FAD_FR"/>
    <property type="match status" value="1"/>
</dbReference>
<name>A0A8S0XVT0_CYCAE</name>
<feature type="binding site" evidence="16">
    <location>
        <position position="191"/>
    </location>
    <ligand>
        <name>FAD</name>
        <dbReference type="ChEBI" id="CHEBI:57692"/>
    </ligand>
</feature>
<evidence type="ECO:0000256" key="9">
    <source>
        <dbReference type="ARBA" id="ARBA00022989"/>
    </source>
</evidence>
<evidence type="ECO:0000256" key="2">
    <source>
        <dbReference type="ARBA" id="ARBA00004294"/>
    </source>
</evidence>
<accession>A0A8S0XVT0</accession>
<dbReference type="InterPro" id="IPR001709">
    <property type="entry name" value="Flavoprot_Pyr_Nucl_cyt_Rdtase"/>
</dbReference>
<evidence type="ECO:0000256" key="1">
    <source>
        <dbReference type="ARBA" id="ARBA00001974"/>
    </source>
</evidence>
<feature type="domain" description="FAD-binding FR-type" evidence="18">
    <location>
        <begin position="139"/>
        <end position="242"/>
    </location>
</feature>
<evidence type="ECO:0000313" key="20">
    <source>
        <dbReference type="Proteomes" id="UP000467700"/>
    </source>
</evidence>
<dbReference type="InterPro" id="IPR017927">
    <property type="entry name" value="FAD-bd_FR_type"/>
</dbReference>
<keyword evidence="6" id="KW-0812">Transmembrane</keyword>
<comment type="catalytic activity">
    <reaction evidence="15">
        <text>2 Fe(3+)-[Dph3] + NADH = 2 Fe(2+)-[Dph3] + NAD(+) + H(+)</text>
        <dbReference type="Rhea" id="RHEA:71231"/>
        <dbReference type="Rhea" id="RHEA-COMP:18002"/>
        <dbReference type="Rhea" id="RHEA-COMP:18003"/>
        <dbReference type="ChEBI" id="CHEBI:15378"/>
        <dbReference type="ChEBI" id="CHEBI:29033"/>
        <dbReference type="ChEBI" id="CHEBI:29034"/>
        <dbReference type="ChEBI" id="CHEBI:57540"/>
        <dbReference type="ChEBI" id="CHEBI:57945"/>
        <dbReference type="ChEBI" id="CHEBI:83228"/>
    </reaction>
    <physiologicalReaction direction="left-to-right" evidence="15">
        <dbReference type="Rhea" id="RHEA:71232"/>
    </physiologicalReaction>
</comment>
<reference evidence="19 20" key="1">
    <citation type="submission" date="2020-01" db="EMBL/GenBank/DDBJ databases">
        <authorList>
            <person name="Gupta K D."/>
        </authorList>
    </citation>
    <scope>NUCLEOTIDE SEQUENCE [LARGE SCALE GENOMIC DNA]</scope>
</reference>
<evidence type="ECO:0000256" key="15">
    <source>
        <dbReference type="ARBA" id="ARBA00049138"/>
    </source>
</evidence>
<dbReference type="PRINTS" id="PR00371">
    <property type="entry name" value="FPNCR"/>
</dbReference>
<evidence type="ECO:0000256" key="14">
    <source>
        <dbReference type="ARBA" id="ARBA00047682"/>
    </source>
</evidence>
<evidence type="ECO:0000256" key="4">
    <source>
        <dbReference type="ARBA" id="ARBA00006105"/>
    </source>
</evidence>
<dbReference type="EMBL" id="CACVBS010000055">
    <property type="protein sequence ID" value="CAA7266611.1"/>
    <property type="molecule type" value="Genomic_DNA"/>
</dbReference>
<protein>
    <recommendedName>
        <fullName evidence="17">NADH-cytochrome b5 reductase</fullName>
        <ecNumber evidence="17">1.6.2.2</ecNumber>
    </recommendedName>
</protein>
<evidence type="ECO:0000313" key="19">
    <source>
        <dbReference type="EMBL" id="CAA7266611.1"/>
    </source>
</evidence>
<evidence type="ECO:0000256" key="16">
    <source>
        <dbReference type="PIRSR" id="PIRSR601834-1"/>
    </source>
</evidence>
<organism evidence="19 20">
    <name type="scientific">Cyclocybe aegerita</name>
    <name type="common">Black poplar mushroom</name>
    <name type="synonym">Agrocybe aegerita</name>
    <dbReference type="NCBI Taxonomy" id="1973307"/>
    <lineage>
        <taxon>Eukaryota</taxon>
        <taxon>Fungi</taxon>
        <taxon>Dikarya</taxon>
        <taxon>Basidiomycota</taxon>
        <taxon>Agaricomycotina</taxon>
        <taxon>Agaricomycetes</taxon>
        <taxon>Agaricomycetidae</taxon>
        <taxon>Agaricales</taxon>
        <taxon>Agaricineae</taxon>
        <taxon>Bolbitiaceae</taxon>
        <taxon>Cyclocybe</taxon>
    </lineage>
</organism>
<dbReference type="Pfam" id="PF00970">
    <property type="entry name" value="FAD_binding_6"/>
    <property type="match status" value="1"/>
</dbReference>
<comment type="catalytic activity">
    <reaction evidence="14 17">
        <text>2 Fe(III)-[cytochrome b5] + NADH = 2 Fe(II)-[cytochrome b5] + NAD(+) + H(+)</text>
        <dbReference type="Rhea" id="RHEA:46680"/>
        <dbReference type="Rhea" id="RHEA-COMP:10438"/>
        <dbReference type="Rhea" id="RHEA-COMP:10439"/>
        <dbReference type="ChEBI" id="CHEBI:15378"/>
        <dbReference type="ChEBI" id="CHEBI:29033"/>
        <dbReference type="ChEBI" id="CHEBI:29034"/>
        <dbReference type="ChEBI" id="CHEBI:57540"/>
        <dbReference type="ChEBI" id="CHEBI:57945"/>
        <dbReference type="EC" id="1.6.2.2"/>
    </reaction>
</comment>
<dbReference type="InterPro" id="IPR001834">
    <property type="entry name" value="CBR-like"/>
</dbReference>
<evidence type="ECO:0000256" key="7">
    <source>
        <dbReference type="ARBA" id="ARBA00022787"/>
    </source>
</evidence>
<dbReference type="FunFam" id="3.40.50.80:FF:000019">
    <property type="entry name" value="NADH-cytochrome b5 reductase"/>
    <property type="match status" value="1"/>
</dbReference>
<feature type="binding site" evidence="16">
    <location>
        <position position="208"/>
    </location>
    <ligand>
        <name>FAD</name>
        <dbReference type="ChEBI" id="CHEBI:57692"/>
    </ligand>
</feature>
<dbReference type="InterPro" id="IPR017938">
    <property type="entry name" value="Riboflavin_synthase-like_b-brl"/>
</dbReference>
<keyword evidence="9" id="KW-1133">Transmembrane helix</keyword>
<keyword evidence="7" id="KW-1000">Mitochondrion outer membrane</keyword>
<evidence type="ECO:0000256" key="17">
    <source>
        <dbReference type="RuleBase" id="RU361226"/>
    </source>
</evidence>
<dbReference type="Proteomes" id="UP000467700">
    <property type="component" value="Unassembled WGS sequence"/>
</dbReference>
<dbReference type="SUPFAM" id="SSF52343">
    <property type="entry name" value="Ferredoxin reductase-like, C-terminal NADP-linked domain"/>
    <property type="match status" value="1"/>
</dbReference>
<evidence type="ECO:0000256" key="10">
    <source>
        <dbReference type="ARBA" id="ARBA00023002"/>
    </source>
</evidence>
<dbReference type="FunFam" id="2.40.30.10:FF:000032">
    <property type="entry name" value="NADH-cytochrome b5 reductase"/>
    <property type="match status" value="1"/>
</dbReference>
<dbReference type="InterPro" id="IPR008333">
    <property type="entry name" value="Cbr1-like_FAD-bd_dom"/>
</dbReference>
<evidence type="ECO:0000256" key="6">
    <source>
        <dbReference type="ARBA" id="ARBA00022692"/>
    </source>
</evidence>
<gene>
    <name evidence="19" type="ORF">AAE3_LOCUS8813</name>
</gene>
<dbReference type="SUPFAM" id="SSF63380">
    <property type="entry name" value="Riboflavin synthase domain-like"/>
    <property type="match status" value="1"/>
</dbReference>
<sequence>MPNRYQLAFLVSFAATFAALVLVSRFINRKLDDAGFHVADLILIGLPSKDQPASPSMSLKDQVSAVADALKLNAVQLPVLGTVDLVAVATSPTFIVTTVAVLATAFLAKVLHTGTSAPHLSAALHLTFSLGRTKPLDPNAWKQFPLEKKIKVSPNTAIYRFKLPHVQDVLGLPIGQHIALSAEINGKLITRSYTPISNDDDRGRFDLIIKTYEKGNISRHVAALNPGDTIRVKGPKGNFLYAPNIVGHLSMIAGGTGIAPMIQVIRAALKNPFDRTTITLIYANVNNEDILLKQDLEELADVHEKRFKIFYVLNNPPPGWKGGVGFVTKDHIKEHFPNPATSHSKLLICGPPPMVAAMKKNLEDLTFPVPNTISKLHDKVFVF</sequence>
<comment type="similarity">
    <text evidence="4 17">Belongs to the flavoprotein pyridine nucleotide cytochrome reductase family.</text>
</comment>
<keyword evidence="11 17" id="KW-0520">NAD</keyword>
<evidence type="ECO:0000256" key="5">
    <source>
        <dbReference type="ARBA" id="ARBA00022630"/>
    </source>
</evidence>
<proteinExistence type="inferred from homology"/>
<evidence type="ECO:0000259" key="18">
    <source>
        <dbReference type="PROSITE" id="PS51384"/>
    </source>
</evidence>
<dbReference type="GO" id="GO:0090524">
    <property type="term" value="F:cytochrome-b5 reductase activity, acting on NADH"/>
    <property type="evidence" value="ECO:0007669"/>
    <property type="project" value="UniProtKB-EC"/>
</dbReference>
<dbReference type="AlphaFoldDB" id="A0A8S0XVT0"/>
<dbReference type="OrthoDB" id="432685at2759"/>
<evidence type="ECO:0000256" key="3">
    <source>
        <dbReference type="ARBA" id="ARBA00005156"/>
    </source>
</evidence>